<dbReference type="AlphaFoldDB" id="A0A9W9JWT1"/>
<gene>
    <name evidence="2" type="ORF">NUU61_008954</name>
</gene>
<dbReference type="RefSeq" id="XP_056507772.1">
    <property type="nucleotide sequence ID" value="XM_056659479.1"/>
</dbReference>
<dbReference type="FunFam" id="3.40.50.300:FF:002548">
    <property type="entry name" value="DNA kinase/phosphatase Pnk1"/>
    <property type="match status" value="1"/>
</dbReference>
<dbReference type="OrthoDB" id="19045at2759"/>
<dbReference type="Gene3D" id="3.40.50.1000">
    <property type="entry name" value="HAD superfamily/HAD-like"/>
    <property type="match status" value="1"/>
</dbReference>
<dbReference type="GeneID" id="81398648"/>
<dbReference type="InterPro" id="IPR006551">
    <property type="entry name" value="Polynucleotide_phosphatase"/>
</dbReference>
<dbReference type="InterPro" id="IPR013954">
    <property type="entry name" value="PNK3P"/>
</dbReference>
<dbReference type="Pfam" id="PF13671">
    <property type="entry name" value="AAA_33"/>
    <property type="match status" value="2"/>
</dbReference>
<dbReference type="Proteomes" id="UP001141434">
    <property type="component" value="Unassembled WGS sequence"/>
</dbReference>
<dbReference type="Gene3D" id="3.40.50.300">
    <property type="entry name" value="P-loop containing nucleotide triphosphate hydrolases"/>
    <property type="match status" value="1"/>
</dbReference>
<evidence type="ECO:0000313" key="3">
    <source>
        <dbReference type="Proteomes" id="UP001141434"/>
    </source>
</evidence>
<reference evidence="2" key="2">
    <citation type="journal article" date="2023" name="IMA Fungus">
        <title>Comparative genomic study of the Penicillium genus elucidates a diverse pangenome and 15 lateral gene transfer events.</title>
        <authorList>
            <person name="Petersen C."/>
            <person name="Sorensen T."/>
            <person name="Nielsen M.R."/>
            <person name="Sondergaard T.E."/>
            <person name="Sorensen J.L."/>
            <person name="Fitzpatrick D.A."/>
            <person name="Frisvad J.C."/>
            <person name="Nielsen K.L."/>
        </authorList>
    </citation>
    <scope>NUCLEOTIDE SEQUENCE</scope>
    <source>
        <strain evidence="2">IBT 34128</strain>
    </source>
</reference>
<sequence>MAEGGAKRAASPTRAISPPPLRRKVDSTVNKKSVASFFTPASQKKPEPLTWRVLGTSLIVGRYTAEKQAQKPPAERQKIAAFDLDSTVIKTASGNVFPKSATDWRWWHAAVPGRLRELNSEGFQVVILSNQKKISIQKDLKGGRSDSKSLAMFKEKITAVMTELDIPLSVYAATTDPLYRKPRPGMWREFLDDYDLDIAGVDLPGSFFVGDAAGRPGDHSAVDRGIATNIGIAFKTPEEFFLGEEPAPVTGVFDPTSYMKPDPDEPGPSPFSRMHPVELVIFCGSPGAGKSTFYWNHLKPLGYERVNQDILKSRPKCLKVAREHLEEKKSVAVDNTNADPEIRAHWTALAKELDVPIRCVQFISSPGLCQHNNAVRAANKELNPESRASLPGIAFGDFARRFKEPTLDEGFADIVPVKFQFQGSEEARNLWGQYWV</sequence>
<reference evidence="2" key="1">
    <citation type="submission" date="2022-11" db="EMBL/GenBank/DDBJ databases">
        <authorList>
            <person name="Petersen C."/>
        </authorList>
    </citation>
    <scope>NUCLEOTIDE SEQUENCE</scope>
    <source>
        <strain evidence="2">IBT 34128</strain>
    </source>
</reference>
<dbReference type="InterPro" id="IPR006549">
    <property type="entry name" value="HAD-SF_hydro_IIIA"/>
</dbReference>
<comment type="caution">
    <text evidence="2">The sequence shown here is derived from an EMBL/GenBank/DDBJ whole genome shotgun (WGS) entry which is preliminary data.</text>
</comment>
<organism evidence="2 3">
    <name type="scientific">Penicillium alfredii</name>
    <dbReference type="NCBI Taxonomy" id="1506179"/>
    <lineage>
        <taxon>Eukaryota</taxon>
        <taxon>Fungi</taxon>
        <taxon>Dikarya</taxon>
        <taxon>Ascomycota</taxon>
        <taxon>Pezizomycotina</taxon>
        <taxon>Eurotiomycetes</taxon>
        <taxon>Eurotiomycetidae</taxon>
        <taxon>Eurotiales</taxon>
        <taxon>Aspergillaceae</taxon>
        <taxon>Penicillium</taxon>
    </lineage>
</organism>
<dbReference type="GO" id="GO:0006281">
    <property type="term" value="P:DNA repair"/>
    <property type="evidence" value="ECO:0007669"/>
    <property type="project" value="TreeGrafter"/>
</dbReference>
<dbReference type="InterPro" id="IPR023214">
    <property type="entry name" value="HAD_sf"/>
</dbReference>
<dbReference type="PANTHER" id="PTHR12083:SF9">
    <property type="entry name" value="BIFUNCTIONAL POLYNUCLEOTIDE PHOSPHATASE_KINASE"/>
    <property type="match status" value="1"/>
</dbReference>
<dbReference type="InterPro" id="IPR027417">
    <property type="entry name" value="P-loop_NTPase"/>
</dbReference>
<dbReference type="NCBIfam" id="TIGR01664">
    <property type="entry name" value="DNA-3'-Pase"/>
    <property type="match status" value="1"/>
</dbReference>
<dbReference type="SUPFAM" id="SSF56784">
    <property type="entry name" value="HAD-like"/>
    <property type="match status" value="1"/>
</dbReference>
<dbReference type="SUPFAM" id="SSF52540">
    <property type="entry name" value="P-loop containing nucleoside triphosphate hydrolases"/>
    <property type="match status" value="1"/>
</dbReference>
<protein>
    <recommendedName>
        <fullName evidence="4">Polynucleotide kinase 3'-phosphatase</fullName>
    </recommendedName>
</protein>
<dbReference type="Pfam" id="PF08645">
    <property type="entry name" value="PNK3P"/>
    <property type="match status" value="1"/>
</dbReference>
<evidence type="ECO:0000313" key="2">
    <source>
        <dbReference type="EMBL" id="KAJ5084375.1"/>
    </source>
</evidence>
<dbReference type="NCBIfam" id="TIGR01662">
    <property type="entry name" value="HAD-SF-IIIA"/>
    <property type="match status" value="1"/>
</dbReference>
<dbReference type="EMBL" id="JAPMSZ010000011">
    <property type="protein sequence ID" value="KAJ5084375.1"/>
    <property type="molecule type" value="Genomic_DNA"/>
</dbReference>
<name>A0A9W9JWT1_9EURO</name>
<dbReference type="InterPro" id="IPR036412">
    <property type="entry name" value="HAD-like_sf"/>
</dbReference>
<dbReference type="GO" id="GO:0046403">
    <property type="term" value="F:polynucleotide 3'-phosphatase activity"/>
    <property type="evidence" value="ECO:0007669"/>
    <property type="project" value="TreeGrafter"/>
</dbReference>
<dbReference type="GO" id="GO:0046404">
    <property type="term" value="F:ATP-dependent polydeoxyribonucleotide 5'-hydroxyl-kinase activity"/>
    <property type="evidence" value="ECO:0007669"/>
    <property type="project" value="TreeGrafter"/>
</dbReference>
<dbReference type="GO" id="GO:0003690">
    <property type="term" value="F:double-stranded DNA binding"/>
    <property type="evidence" value="ECO:0007669"/>
    <property type="project" value="TreeGrafter"/>
</dbReference>
<keyword evidence="3" id="KW-1185">Reference proteome</keyword>
<dbReference type="PANTHER" id="PTHR12083">
    <property type="entry name" value="BIFUNCTIONAL POLYNUCLEOTIDE PHOSPHATASE/KINASE"/>
    <property type="match status" value="1"/>
</dbReference>
<accession>A0A9W9JWT1</accession>
<proteinExistence type="predicted"/>
<evidence type="ECO:0000256" key="1">
    <source>
        <dbReference type="SAM" id="MobiDB-lite"/>
    </source>
</evidence>
<feature type="region of interest" description="Disordered" evidence="1">
    <location>
        <begin position="1"/>
        <end position="27"/>
    </location>
</feature>
<evidence type="ECO:0008006" key="4">
    <source>
        <dbReference type="Google" id="ProtNLM"/>
    </source>
</evidence>